<comment type="caution">
    <text evidence="2">The sequence shown here is derived from an EMBL/GenBank/DDBJ whole genome shotgun (WGS) entry which is preliminary data.</text>
</comment>
<organism evidence="2 3">
    <name type="scientific">Nocardioides furvisabuli</name>
    <dbReference type="NCBI Taxonomy" id="375542"/>
    <lineage>
        <taxon>Bacteria</taxon>
        <taxon>Bacillati</taxon>
        <taxon>Actinomycetota</taxon>
        <taxon>Actinomycetes</taxon>
        <taxon>Propionibacteriales</taxon>
        <taxon>Nocardioidaceae</taxon>
        <taxon>Nocardioides</taxon>
    </lineage>
</organism>
<sequence>MIEHPRRHSLADLVDELSHSTTPRARHGLRRPHPSRPTVGQRPPLRCRRGGRPRRLPVEPRLPPLRPRHRGIDLEAPRWIKYLSEDDRYADTAATVRGLHSLAALADHET</sequence>
<dbReference type="Proteomes" id="UP001501161">
    <property type="component" value="Unassembled WGS sequence"/>
</dbReference>
<reference evidence="2 3" key="1">
    <citation type="journal article" date="2019" name="Int. J. Syst. Evol. Microbiol.">
        <title>The Global Catalogue of Microorganisms (GCM) 10K type strain sequencing project: providing services to taxonomists for standard genome sequencing and annotation.</title>
        <authorList>
            <consortium name="The Broad Institute Genomics Platform"/>
            <consortium name="The Broad Institute Genome Sequencing Center for Infectious Disease"/>
            <person name="Wu L."/>
            <person name="Ma J."/>
        </authorList>
    </citation>
    <scope>NUCLEOTIDE SEQUENCE [LARGE SCALE GENOMIC DNA]</scope>
    <source>
        <strain evidence="2 3">JCM 13813</strain>
    </source>
</reference>
<proteinExistence type="predicted"/>
<feature type="region of interest" description="Disordered" evidence="1">
    <location>
        <begin position="20"/>
        <end position="69"/>
    </location>
</feature>
<evidence type="ECO:0000313" key="2">
    <source>
        <dbReference type="EMBL" id="GAA2094041.1"/>
    </source>
</evidence>
<gene>
    <name evidence="2" type="ORF">GCM10009726_00670</name>
</gene>
<dbReference type="EMBL" id="BAAAMQ010000004">
    <property type="protein sequence ID" value="GAA2094041.1"/>
    <property type="molecule type" value="Genomic_DNA"/>
</dbReference>
<name>A0ABN2WJS6_9ACTN</name>
<protein>
    <submittedName>
        <fullName evidence="2">Uncharacterized protein</fullName>
    </submittedName>
</protein>
<feature type="compositionally biased region" description="Basic residues" evidence="1">
    <location>
        <begin position="45"/>
        <end position="55"/>
    </location>
</feature>
<keyword evidence="3" id="KW-1185">Reference proteome</keyword>
<accession>A0ABN2WJS6</accession>
<evidence type="ECO:0000256" key="1">
    <source>
        <dbReference type="SAM" id="MobiDB-lite"/>
    </source>
</evidence>
<evidence type="ECO:0000313" key="3">
    <source>
        <dbReference type="Proteomes" id="UP001501161"/>
    </source>
</evidence>
<feature type="compositionally biased region" description="Basic residues" evidence="1">
    <location>
        <begin position="24"/>
        <end position="34"/>
    </location>
</feature>